<keyword evidence="2" id="KW-1185">Reference proteome</keyword>
<sequence length="80" mass="8622">MESDNTTLSTEQLVMENETGSRAECGLEMAQGINVQPPASGGVCRSSCEARSRKLRLRGTEISLGSCPPTLKKCMKIFAE</sequence>
<dbReference type="EMBL" id="JAVFWL010000003">
    <property type="protein sequence ID" value="KAK6742415.1"/>
    <property type="molecule type" value="Genomic_DNA"/>
</dbReference>
<gene>
    <name evidence="1" type="primary">Necator_chrIII.g10732</name>
    <name evidence="1" type="ORF">RB195_009967</name>
</gene>
<comment type="caution">
    <text evidence="1">The sequence shown here is derived from an EMBL/GenBank/DDBJ whole genome shotgun (WGS) entry which is preliminary data.</text>
</comment>
<name>A0ABR1CW95_NECAM</name>
<dbReference type="Proteomes" id="UP001303046">
    <property type="component" value="Unassembled WGS sequence"/>
</dbReference>
<organism evidence="1 2">
    <name type="scientific">Necator americanus</name>
    <name type="common">Human hookworm</name>
    <dbReference type="NCBI Taxonomy" id="51031"/>
    <lineage>
        <taxon>Eukaryota</taxon>
        <taxon>Metazoa</taxon>
        <taxon>Ecdysozoa</taxon>
        <taxon>Nematoda</taxon>
        <taxon>Chromadorea</taxon>
        <taxon>Rhabditida</taxon>
        <taxon>Rhabditina</taxon>
        <taxon>Rhabditomorpha</taxon>
        <taxon>Strongyloidea</taxon>
        <taxon>Ancylostomatidae</taxon>
        <taxon>Bunostominae</taxon>
        <taxon>Necator</taxon>
    </lineage>
</organism>
<proteinExistence type="predicted"/>
<reference evidence="1 2" key="1">
    <citation type="submission" date="2023-08" db="EMBL/GenBank/DDBJ databases">
        <title>A Necator americanus chromosomal reference genome.</title>
        <authorList>
            <person name="Ilik V."/>
            <person name="Petrzelkova K.J."/>
            <person name="Pardy F."/>
            <person name="Fuh T."/>
            <person name="Niatou-Singa F.S."/>
            <person name="Gouil Q."/>
            <person name="Baker L."/>
            <person name="Ritchie M.E."/>
            <person name="Jex A.R."/>
            <person name="Gazzola D."/>
            <person name="Li H."/>
            <person name="Toshio Fujiwara R."/>
            <person name="Zhan B."/>
            <person name="Aroian R.V."/>
            <person name="Pafco B."/>
            <person name="Schwarz E.M."/>
        </authorList>
    </citation>
    <scope>NUCLEOTIDE SEQUENCE [LARGE SCALE GENOMIC DNA]</scope>
    <source>
        <strain evidence="1 2">Aroian</strain>
        <tissue evidence="1">Whole animal</tissue>
    </source>
</reference>
<evidence type="ECO:0000313" key="1">
    <source>
        <dbReference type="EMBL" id="KAK6742415.1"/>
    </source>
</evidence>
<accession>A0ABR1CW95</accession>
<protein>
    <submittedName>
        <fullName evidence="1">Uncharacterized protein</fullName>
    </submittedName>
</protein>
<evidence type="ECO:0000313" key="2">
    <source>
        <dbReference type="Proteomes" id="UP001303046"/>
    </source>
</evidence>